<dbReference type="Gene3D" id="1.10.10.60">
    <property type="entry name" value="Homeodomain-like"/>
    <property type="match status" value="1"/>
</dbReference>
<dbReference type="SUPFAM" id="SSF46689">
    <property type="entry name" value="Homeodomain-like"/>
    <property type="match status" value="2"/>
</dbReference>
<evidence type="ECO:0000256" key="4">
    <source>
        <dbReference type="PROSITE-ProRule" id="PRU00335"/>
    </source>
</evidence>
<feature type="DNA-binding region" description="H-T-H motif" evidence="4">
    <location>
        <begin position="55"/>
        <end position="74"/>
    </location>
</feature>
<dbReference type="InParanoid" id="E3IWV9"/>
<dbReference type="KEGG" id="fri:FraEuI1c_4590"/>
<organism evidence="6 7">
    <name type="scientific">Pseudofrankia inefficax (strain DSM 45817 / CECT 9037 / DDB 130130 / EuI1c)</name>
    <name type="common">Frankia inefficax</name>
    <dbReference type="NCBI Taxonomy" id="298654"/>
    <lineage>
        <taxon>Bacteria</taxon>
        <taxon>Bacillati</taxon>
        <taxon>Actinomycetota</taxon>
        <taxon>Actinomycetes</taxon>
        <taxon>Frankiales</taxon>
        <taxon>Frankiaceae</taxon>
        <taxon>Pseudofrankia</taxon>
    </lineage>
</organism>
<dbReference type="HOGENOM" id="CLU_625227_0_0_11"/>
<feature type="DNA-binding region" description="H-T-H motif" evidence="4">
    <location>
        <begin position="282"/>
        <end position="301"/>
    </location>
</feature>
<dbReference type="PANTHER" id="PTHR30055:SF234">
    <property type="entry name" value="HTH-TYPE TRANSCRIPTIONAL REGULATOR BETI"/>
    <property type="match status" value="1"/>
</dbReference>
<feature type="domain" description="HTH tetR-type" evidence="5">
    <location>
        <begin position="259"/>
        <end position="319"/>
    </location>
</feature>
<gene>
    <name evidence="6" type="ordered locus">FraEuI1c_4590</name>
</gene>
<dbReference type="eggNOG" id="COG1309">
    <property type="taxonomic scope" value="Bacteria"/>
</dbReference>
<dbReference type="AlphaFoldDB" id="E3IWV9"/>
<protein>
    <submittedName>
        <fullName evidence="6">Regulatory protein TetR</fullName>
    </submittedName>
</protein>
<evidence type="ECO:0000313" key="7">
    <source>
        <dbReference type="Proteomes" id="UP000002484"/>
    </source>
</evidence>
<dbReference type="Gene3D" id="1.10.357.10">
    <property type="entry name" value="Tetracycline Repressor, domain 2"/>
    <property type="match status" value="2"/>
</dbReference>
<reference evidence="6 7" key="1">
    <citation type="submission" date="2010-10" db="EMBL/GenBank/DDBJ databases">
        <title>Complete sequence of Frankia sp. EuI1c.</title>
        <authorList>
            <consortium name="US DOE Joint Genome Institute"/>
            <person name="Lucas S."/>
            <person name="Copeland A."/>
            <person name="Lapidus A."/>
            <person name="Cheng J.-F."/>
            <person name="Bruce D."/>
            <person name="Goodwin L."/>
            <person name="Pitluck S."/>
            <person name="Chertkov O."/>
            <person name="Detter J.C."/>
            <person name="Han C."/>
            <person name="Tapia R."/>
            <person name="Land M."/>
            <person name="Hauser L."/>
            <person name="Jeffries C."/>
            <person name="Kyrpides N."/>
            <person name="Ivanova N."/>
            <person name="Mikhailova N."/>
            <person name="Beauchemin N."/>
            <person name="Sen A."/>
            <person name="Sur S.A."/>
            <person name="Gtari M."/>
            <person name="Wall L."/>
            <person name="Tisa L."/>
            <person name="Woyke T."/>
        </authorList>
    </citation>
    <scope>NUCLEOTIDE SEQUENCE [LARGE SCALE GENOMIC DNA]</scope>
    <source>
        <strain evidence="7">DSM 45817 / CECT 9037 / EuI1c</strain>
    </source>
</reference>
<dbReference type="Pfam" id="PF00440">
    <property type="entry name" value="TetR_N"/>
    <property type="match status" value="2"/>
</dbReference>
<dbReference type="GO" id="GO:0003700">
    <property type="term" value="F:DNA-binding transcription factor activity"/>
    <property type="evidence" value="ECO:0007669"/>
    <property type="project" value="TreeGrafter"/>
</dbReference>
<keyword evidence="2 4" id="KW-0238">DNA-binding</keyword>
<name>E3IWV9_PSEI1</name>
<dbReference type="RefSeq" id="WP_013425701.1">
    <property type="nucleotide sequence ID" value="NC_014666.1"/>
</dbReference>
<dbReference type="EMBL" id="CP002299">
    <property type="protein sequence ID" value="ADP82583.1"/>
    <property type="molecule type" value="Genomic_DNA"/>
</dbReference>
<accession>E3IWV9</accession>
<evidence type="ECO:0000259" key="5">
    <source>
        <dbReference type="PROSITE" id="PS50977"/>
    </source>
</evidence>
<evidence type="ECO:0000256" key="3">
    <source>
        <dbReference type="ARBA" id="ARBA00023163"/>
    </source>
</evidence>
<dbReference type="InterPro" id="IPR009057">
    <property type="entry name" value="Homeodomain-like_sf"/>
</dbReference>
<feature type="domain" description="HTH tetR-type" evidence="5">
    <location>
        <begin position="32"/>
        <end position="92"/>
    </location>
</feature>
<dbReference type="OrthoDB" id="5112469at2"/>
<dbReference type="PRINTS" id="PR00455">
    <property type="entry name" value="HTHTETR"/>
</dbReference>
<keyword evidence="3" id="KW-0804">Transcription</keyword>
<keyword evidence="7" id="KW-1185">Reference proteome</keyword>
<dbReference type="PANTHER" id="PTHR30055">
    <property type="entry name" value="HTH-TYPE TRANSCRIPTIONAL REGULATOR RUTR"/>
    <property type="match status" value="1"/>
</dbReference>
<evidence type="ECO:0000256" key="1">
    <source>
        <dbReference type="ARBA" id="ARBA00023015"/>
    </source>
</evidence>
<proteinExistence type="predicted"/>
<dbReference type="InterPro" id="IPR050109">
    <property type="entry name" value="HTH-type_TetR-like_transc_reg"/>
</dbReference>
<dbReference type="InterPro" id="IPR001647">
    <property type="entry name" value="HTH_TetR"/>
</dbReference>
<keyword evidence="1" id="KW-0805">Transcription regulation</keyword>
<dbReference type="PROSITE" id="PS50977">
    <property type="entry name" value="HTH_TETR_2"/>
    <property type="match status" value="2"/>
</dbReference>
<sequence length="438" mass="47224">MTSEPTWVLPAPESIARRAPFSDNPAVGRRGQRTQQRILAAALQVFGEGGYHTSSIAELAKRAGCSRVSFYQYFSSKEDVLGHLAGQVARQVGASVEAMAPLTPDAAGWATIREWVQRYGDIYEHFGAVFHVFEGAAKETESLSALNAQAAALNIALIRSKLTSTTLAPREVDAVIGLVLATTARSCYSAKIFRQAAPEAYTRERLDDAIADFIHRAFFGLLPEVNVHGPEAAVAPLIEFDRPAAEALARRAALTDGARASYDALLTAGQEVFVRREYHGTRIDDVVEAAGVSHGLFYRYFANKADFARTLVLTAMTPLSSTLAKIPAPAPGTGKAWSTATLRAWLRTYNEVQVSEAGVIRIWVDATLHEPALGTDAAAALDWGRRHLVHFLAPRGFGDVDADAIVAMALLDAFGDGRRSATTLEAAVHVIERGLLGR</sequence>
<dbReference type="Proteomes" id="UP000002484">
    <property type="component" value="Chromosome"/>
</dbReference>
<evidence type="ECO:0000313" key="6">
    <source>
        <dbReference type="EMBL" id="ADP82583.1"/>
    </source>
</evidence>
<evidence type="ECO:0000256" key="2">
    <source>
        <dbReference type="ARBA" id="ARBA00023125"/>
    </source>
</evidence>
<dbReference type="GO" id="GO:0000976">
    <property type="term" value="F:transcription cis-regulatory region binding"/>
    <property type="evidence" value="ECO:0007669"/>
    <property type="project" value="TreeGrafter"/>
</dbReference>
<dbReference type="STRING" id="298654.FraEuI1c_4590"/>